<protein>
    <submittedName>
        <fullName evidence="2">Uncharacterized protein</fullName>
    </submittedName>
</protein>
<feature type="compositionally biased region" description="Basic and acidic residues" evidence="1">
    <location>
        <begin position="515"/>
        <end position="544"/>
    </location>
</feature>
<sequence length="618" mass="67903">MRWTESFAVFCAATCSFAIIREHGVQGEELPVLWRQEPLANVQDLAVDVKGVREDERRLLSRAVRSDQAGDLSWGGCGWTCHKALRTATEEKYFGGTCDSDGRRRRRLKKDKDKKDDGKENNKQSNPETCYLDAHFTDAFGGSALVLGEPEFGRYISFLSPNELRNIQVSFSGGGKDGTLPTFCASGCNGGQAASIANKLLATTAALTLNVQFDLCGQPGNACSGDPFGPSPRTYPLSQYYLVSNDNQCCGKTVREVIEEANCVLSGRCSDLNNIFGEGLSLNQLVTCTEKINQNYDSDGNWGANRNTDPEPDAFPNKVSFEQANRDPHGSANADSDRVPDKSTIGSSDQNADRISNRHSDRDANGEITMMCRPPIDGEYFGSQFNAGDYIFRLREENNIPSTDYCVRKGGNACINTGTLSAREVTYFALQSPIAGLKVHTNPRGNEYGVSDTEPDVKSIDEPDVKSIDEPNGKSDTVTDKEPHGKPEHKPDSVPDQVPNQESIDESVNEPDNESIDKSVNEPNDKSIDEPHGKSDRHEPDRVADQVPDTEPNVKSIDKPHDESVDEPNERSDRVADQEPEHKPEHEPNGVADKVPDQESIDEPIDEPDDESIFEPNG</sequence>
<feature type="compositionally biased region" description="Basic and acidic residues" evidence="1">
    <location>
        <begin position="556"/>
        <end position="588"/>
    </location>
</feature>
<feature type="region of interest" description="Disordered" evidence="1">
    <location>
        <begin position="438"/>
        <end position="618"/>
    </location>
</feature>
<name>A0ABP0L6M9_9DINO</name>
<feature type="region of interest" description="Disordered" evidence="1">
    <location>
        <begin position="101"/>
        <end position="127"/>
    </location>
</feature>
<evidence type="ECO:0000256" key="1">
    <source>
        <dbReference type="SAM" id="MobiDB-lite"/>
    </source>
</evidence>
<gene>
    <name evidence="2" type="ORF">SCF082_LOCUS20668</name>
</gene>
<feature type="compositionally biased region" description="Acidic residues" evidence="1">
    <location>
        <begin position="503"/>
        <end position="514"/>
    </location>
</feature>
<evidence type="ECO:0000313" key="2">
    <source>
        <dbReference type="EMBL" id="CAK9033864.1"/>
    </source>
</evidence>
<feature type="region of interest" description="Disordered" evidence="1">
    <location>
        <begin position="297"/>
        <end position="370"/>
    </location>
</feature>
<reference evidence="2 3" key="1">
    <citation type="submission" date="2024-02" db="EMBL/GenBank/DDBJ databases">
        <authorList>
            <person name="Chen Y."/>
            <person name="Shah S."/>
            <person name="Dougan E. K."/>
            <person name="Thang M."/>
            <person name="Chan C."/>
        </authorList>
    </citation>
    <scope>NUCLEOTIDE SEQUENCE [LARGE SCALE GENOMIC DNA]</scope>
</reference>
<proteinExistence type="predicted"/>
<feature type="non-terminal residue" evidence="2">
    <location>
        <position position="618"/>
    </location>
</feature>
<dbReference type="EMBL" id="CAXAMM010014475">
    <property type="protein sequence ID" value="CAK9033864.1"/>
    <property type="molecule type" value="Genomic_DNA"/>
</dbReference>
<accession>A0ABP0L6M9</accession>
<keyword evidence="3" id="KW-1185">Reference proteome</keyword>
<dbReference type="Proteomes" id="UP001642464">
    <property type="component" value="Unassembled WGS sequence"/>
</dbReference>
<feature type="compositionally biased region" description="Basic and acidic residues" evidence="1">
    <location>
        <begin position="351"/>
        <end position="365"/>
    </location>
</feature>
<feature type="compositionally biased region" description="Basic and acidic residues" evidence="1">
    <location>
        <begin position="455"/>
        <end position="493"/>
    </location>
</feature>
<feature type="compositionally biased region" description="Acidic residues" evidence="1">
    <location>
        <begin position="599"/>
        <end position="618"/>
    </location>
</feature>
<evidence type="ECO:0000313" key="3">
    <source>
        <dbReference type="Proteomes" id="UP001642464"/>
    </source>
</evidence>
<comment type="caution">
    <text evidence="2">The sequence shown here is derived from an EMBL/GenBank/DDBJ whole genome shotgun (WGS) entry which is preliminary data.</text>
</comment>
<feature type="compositionally biased region" description="Basic and acidic residues" evidence="1">
    <location>
        <begin position="110"/>
        <end position="122"/>
    </location>
</feature>
<feature type="compositionally biased region" description="Basic and acidic residues" evidence="1">
    <location>
        <begin position="324"/>
        <end position="341"/>
    </location>
</feature>
<organism evidence="2 3">
    <name type="scientific">Durusdinium trenchii</name>
    <dbReference type="NCBI Taxonomy" id="1381693"/>
    <lineage>
        <taxon>Eukaryota</taxon>
        <taxon>Sar</taxon>
        <taxon>Alveolata</taxon>
        <taxon>Dinophyceae</taxon>
        <taxon>Suessiales</taxon>
        <taxon>Symbiodiniaceae</taxon>
        <taxon>Durusdinium</taxon>
    </lineage>
</organism>